<keyword evidence="2" id="KW-1185">Reference proteome</keyword>
<dbReference type="AlphaFoldDB" id="A0A3S4DEL3"/>
<evidence type="ECO:0000313" key="1">
    <source>
        <dbReference type="EMBL" id="VCU08408.1"/>
    </source>
</evidence>
<organism evidence="1 2">
    <name type="scientific">Rhodoplanes serenus</name>
    <dbReference type="NCBI Taxonomy" id="200615"/>
    <lineage>
        <taxon>Bacteria</taxon>
        <taxon>Pseudomonadati</taxon>
        <taxon>Pseudomonadota</taxon>
        <taxon>Alphaproteobacteria</taxon>
        <taxon>Hyphomicrobiales</taxon>
        <taxon>Nitrobacteraceae</taxon>
        <taxon>Rhodoplanes</taxon>
    </lineage>
</organism>
<sequence>MLDILNWSTVGRWLQTGAARPQPPLWRTVLLGQARNAEAYRRTLAEAGIQVSGDADRLLARPGLRVAERKRPVELATVSPAELGFAHGARYDELRDRARKLRLGPCPAETGAALRLAYRDQPVGERLVVAMPPVGDPEDPLLFTVDCDEDGLWLDVHDGHADVLWRPDDRFVFVRRPPRWRF</sequence>
<dbReference type="Proteomes" id="UP000289200">
    <property type="component" value="Unassembled WGS sequence"/>
</dbReference>
<dbReference type="OrthoDB" id="8246499at2"/>
<dbReference type="EMBL" id="UWOC01000128">
    <property type="protein sequence ID" value="VCU08408.1"/>
    <property type="molecule type" value="Genomic_DNA"/>
</dbReference>
<reference evidence="2" key="1">
    <citation type="submission" date="2018-10" db="EMBL/GenBank/DDBJ databases">
        <authorList>
            <person name="Peiro R."/>
            <person name="Begona"/>
            <person name="Cbmso G."/>
            <person name="Lopez M."/>
            <person name="Gonzalez S."/>
            <person name="Sacristan E."/>
            <person name="Castillo E."/>
        </authorList>
    </citation>
    <scope>NUCLEOTIDE SEQUENCE [LARGE SCALE GENOMIC DNA]</scope>
</reference>
<dbReference type="RefSeq" id="WP_129608514.1">
    <property type="nucleotide sequence ID" value="NZ_UWOC01000128.1"/>
</dbReference>
<protein>
    <submittedName>
        <fullName evidence="1">Uncharacterized protein</fullName>
    </submittedName>
</protein>
<evidence type="ECO:0000313" key="2">
    <source>
        <dbReference type="Proteomes" id="UP000289200"/>
    </source>
</evidence>
<name>A0A3S4DEL3_9BRAD</name>
<comment type="caution">
    <text evidence="1">The sequence shown here is derived from an EMBL/GenBank/DDBJ whole genome shotgun (WGS) entry which is preliminary data.</text>
</comment>
<accession>A0A3S4DEL3</accession>
<gene>
    <name evidence="1" type="ORF">RHODGE_RHODGE_01579</name>
</gene>
<proteinExistence type="predicted"/>